<evidence type="ECO:0000313" key="3">
    <source>
        <dbReference type="Proteomes" id="UP000295064"/>
    </source>
</evidence>
<dbReference type="GO" id="GO:0051082">
    <property type="term" value="F:unfolded protein binding"/>
    <property type="evidence" value="ECO:0007669"/>
    <property type="project" value="InterPro"/>
</dbReference>
<dbReference type="GO" id="GO:0051262">
    <property type="term" value="P:protein tetramerization"/>
    <property type="evidence" value="ECO:0007669"/>
    <property type="project" value="InterPro"/>
</dbReference>
<dbReference type="GO" id="GO:0015031">
    <property type="term" value="P:protein transport"/>
    <property type="evidence" value="ECO:0007669"/>
    <property type="project" value="InterPro"/>
</dbReference>
<protein>
    <submittedName>
        <fullName evidence="2">Protein translocase subunit secB</fullName>
    </submittedName>
</protein>
<proteinExistence type="inferred from homology"/>
<dbReference type="Gene3D" id="3.10.420.10">
    <property type="entry name" value="SecB-like"/>
    <property type="match status" value="1"/>
</dbReference>
<dbReference type="EMBL" id="SNWX01000004">
    <property type="protein sequence ID" value="TDO94155.1"/>
    <property type="molecule type" value="Genomic_DNA"/>
</dbReference>
<evidence type="ECO:0000256" key="1">
    <source>
        <dbReference type="ARBA" id="ARBA00009990"/>
    </source>
</evidence>
<dbReference type="AlphaFoldDB" id="A0A4R6M0U1"/>
<dbReference type="InterPro" id="IPR035958">
    <property type="entry name" value="SecB-like_sf"/>
</dbReference>
<evidence type="ECO:0000313" key="2">
    <source>
        <dbReference type="EMBL" id="TDO94155.1"/>
    </source>
</evidence>
<organism evidence="2 3">
    <name type="scientific">Halanaerobium saccharolyticum</name>
    <dbReference type="NCBI Taxonomy" id="43595"/>
    <lineage>
        <taxon>Bacteria</taxon>
        <taxon>Bacillati</taxon>
        <taxon>Bacillota</taxon>
        <taxon>Clostridia</taxon>
        <taxon>Halanaerobiales</taxon>
        <taxon>Halanaerobiaceae</taxon>
        <taxon>Halanaerobium</taxon>
    </lineage>
</organism>
<comment type="similarity">
    <text evidence="1">Belongs to the SecB family.</text>
</comment>
<dbReference type="PANTHER" id="PTHR36918:SF1">
    <property type="entry name" value="PROTEIN-EXPORT PROTEIN SECB"/>
    <property type="match status" value="1"/>
</dbReference>
<gene>
    <name evidence="2" type="ORF">DFR79_104121</name>
</gene>
<dbReference type="OrthoDB" id="1699164at2"/>
<dbReference type="Pfam" id="PF02556">
    <property type="entry name" value="SecB"/>
    <property type="match status" value="1"/>
</dbReference>
<comment type="caution">
    <text evidence="2">The sequence shown here is derived from an EMBL/GenBank/DDBJ whole genome shotgun (WGS) entry which is preliminary data.</text>
</comment>
<dbReference type="RefSeq" id="WP_133514272.1">
    <property type="nucleotide sequence ID" value="NZ_SNWX01000004.1"/>
</dbReference>
<reference evidence="2 3" key="1">
    <citation type="submission" date="2019-03" db="EMBL/GenBank/DDBJ databases">
        <title>Subsurface microbial communities from deep shales in Ohio and West Virginia, USA.</title>
        <authorList>
            <person name="Wrighton K."/>
        </authorList>
    </citation>
    <scope>NUCLEOTIDE SEQUENCE [LARGE SCALE GENOMIC DNA]</scope>
    <source>
        <strain evidence="2 3">MA284_T2</strain>
    </source>
</reference>
<dbReference type="PANTHER" id="PTHR36918">
    <property type="match status" value="1"/>
</dbReference>
<dbReference type="Proteomes" id="UP000295064">
    <property type="component" value="Unassembled WGS sequence"/>
</dbReference>
<accession>A0A4R6M0U1</accession>
<sequence length="143" mass="17236">MKNNKSVLEFENYYVDEFVFKKNKNFAKGQDQKIDVDLNFEFETERNQNNFKRIVTCYIFDKNYVENNKPFYLKLKINGNFSLANYDDKNRKHKEIIKKNTLAILFPYIRSIISHMTLEMQVGPVQMPPMNINHFFDDEKDEN</sequence>
<name>A0A4R6M0U1_9FIRM</name>
<dbReference type="InterPro" id="IPR003708">
    <property type="entry name" value="SecB"/>
</dbReference>
<dbReference type="SUPFAM" id="SSF54611">
    <property type="entry name" value="SecB-like"/>
    <property type="match status" value="1"/>
</dbReference>